<evidence type="ECO:0000313" key="9">
    <source>
        <dbReference type="EMBL" id="PNH12387.1"/>
    </source>
</evidence>
<reference evidence="9 10" key="1">
    <citation type="journal article" date="2017" name="Mol. Biol. Evol.">
        <title>The 4-celled Tetrabaena socialis nuclear genome reveals the essential components for genetic control of cell number at the origin of multicellularity in the volvocine lineage.</title>
        <authorList>
            <person name="Featherston J."/>
            <person name="Arakaki Y."/>
            <person name="Hanschen E.R."/>
            <person name="Ferris P.J."/>
            <person name="Michod R.E."/>
            <person name="Olson B.J.S.C."/>
            <person name="Nozaki H."/>
            <person name="Durand P.M."/>
        </authorList>
    </citation>
    <scope>NUCLEOTIDE SEQUENCE [LARGE SCALE GENOMIC DNA]</scope>
    <source>
        <strain evidence="9 10">NIES-571</strain>
    </source>
</reference>
<feature type="region of interest" description="Disordered" evidence="7">
    <location>
        <begin position="225"/>
        <end position="455"/>
    </location>
</feature>
<keyword evidence="2" id="KW-0805">Transcription regulation</keyword>
<feature type="compositionally biased region" description="Low complexity" evidence="7">
    <location>
        <begin position="287"/>
        <end position="301"/>
    </location>
</feature>
<name>A0A2J8AIP4_9CHLO</name>
<feature type="compositionally biased region" description="Basic and acidic residues" evidence="7">
    <location>
        <begin position="575"/>
        <end position="586"/>
    </location>
</feature>
<dbReference type="OrthoDB" id="6270329at2759"/>
<comment type="caution">
    <text evidence="9">The sequence shown here is derived from an EMBL/GenBank/DDBJ whole genome shotgun (WGS) entry which is preliminary data.</text>
</comment>
<dbReference type="InterPro" id="IPR003035">
    <property type="entry name" value="RWP-RK_dom"/>
</dbReference>
<keyword evidence="5" id="KW-0804">Transcription</keyword>
<comment type="function">
    <text evidence="1">Putative transcription factor.</text>
</comment>
<feature type="region of interest" description="Disordered" evidence="7">
    <location>
        <begin position="172"/>
        <end position="200"/>
    </location>
</feature>
<evidence type="ECO:0000256" key="5">
    <source>
        <dbReference type="ARBA" id="ARBA00023163"/>
    </source>
</evidence>
<evidence type="ECO:0000256" key="1">
    <source>
        <dbReference type="ARBA" id="ARBA00004049"/>
    </source>
</evidence>
<feature type="non-terminal residue" evidence="9">
    <location>
        <position position="1"/>
    </location>
</feature>
<feature type="compositionally biased region" description="Low complexity" evidence="7">
    <location>
        <begin position="236"/>
        <end position="245"/>
    </location>
</feature>
<evidence type="ECO:0000256" key="4">
    <source>
        <dbReference type="ARBA" id="ARBA00023125"/>
    </source>
</evidence>
<feature type="compositionally biased region" description="Polar residues" evidence="7">
    <location>
        <begin position="172"/>
        <end position="183"/>
    </location>
</feature>
<dbReference type="Pfam" id="PF02042">
    <property type="entry name" value="RWP-RK"/>
    <property type="match status" value="1"/>
</dbReference>
<dbReference type="GO" id="GO:0003700">
    <property type="term" value="F:DNA-binding transcription factor activity"/>
    <property type="evidence" value="ECO:0007669"/>
    <property type="project" value="InterPro"/>
</dbReference>
<feature type="region of interest" description="Disordered" evidence="7">
    <location>
        <begin position="575"/>
        <end position="619"/>
    </location>
</feature>
<organism evidence="9 10">
    <name type="scientific">Tetrabaena socialis</name>
    <dbReference type="NCBI Taxonomy" id="47790"/>
    <lineage>
        <taxon>Eukaryota</taxon>
        <taxon>Viridiplantae</taxon>
        <taxon>Chlorophyta</taxon>
        <taxon>core chlorophytes</taxon>
        <taxon>Chlorophyceae</taxon>
        <taxon>CS clade</taxon>
        <taxon>Chlamydomonadales</taxon>
        <taxon>Tetrabaenaceae</taxon>
        <taxon>Tetrabaena</taxon>
    </lineage>
</organism>
<dbReference type="PANTHER" id="PTHR46373:SF2">
    <property type="entry name" value="RWP-RK DOMAIN-CONTAINING PROTEIN"/>
    <property type="match status" value="1"/>
</dbReference>
<feature type="domain" description="RWP-RK" evidence="8">
    <location>
        <begin position="434"/>
        <end position="538"/>
    </location>
</feature>
<keyword evidence="4" id="KW-0238">DNA-binding</keyword>
<evidence type="ECO:0000256" key="6">
    <source>
        <dbReference type="ARBA" id="ARBA00023242"/>
    </source>
</evidence>
<protein>
    <submittedName>
        <fullName evidence="9">Protein RKD3</fullName>
    </submittedName>
</protein>
<gene>
    <name evidence="9" type="ORF">TSOC_000680</name>
</gene>
<accession>A0A2J8AIP4</accession>
<feature type="region of interest" description="Disordered" evidence="7">
    <location>
        <begin position="1"/>
        <end position="81"/>
    </location>
</feature>
<dbReference type="GO" id="GO:0003677">
    <property type="term" value="F:DNA binding"/>
    <property type="evidence" value="ECO:0007669"/>
    <property type="project" value="UniProtKB-KW"/>
</dbReference>
<keyword evidence="10" id="KW-1185">Reference proteome</keyword>
<feature type="compositionally biased region" description="Gly residues" evidence="7">
    <location>
        <begin position="408"/>
        <end position="423"/>
    </location>
</feature>
<evidence type="ECO:0000256" key="3">
    <source>
        <dbReference type="ARBA" id="ARBA00023054"/>
    </source>
</evidence>
<keyword evidence="6" id="KW-0539">Nucleus</keyword>
<dbReference type="PROSITE" id="PS51519">
    <property type="entry name" value="RWP_RK"/>
    <property type="match status" value="1"/>
</dbReference>
<evidence type="ECO:0000259" key="8">
    <source>
        <dbReference type="PROSITE" id="PS51519"/>
    </source>
</evidence>
<dbReference type="InterPro" id="IPR044607">
    <property type="entry name" value="RKD-like"/>
</dbReference>
<evidence type="ECO:0000256" key="2">
    <source>
        <dbReference type="ARBA" id="ARBA00023015"/>
    </source>
</evidence>
<feature type="compositionally biased region" description="Low complexity" evidence="7">
    <location>
        <begin position="345"/>
        <end position="354"/>
    </location>
</feature>
<dbReference type="EMBL" id="PGGS01000009">
    <property type="protein sequence ID" value="PNH12387.1"/>
    <property type="molecule type" value="Genomic_DNA"/>
</dbReference>
<proteinExistence type="predicted"/>
<keyword evidence="3" id="KW-0175">Coiled coil</keyword>
<evidence type="ECO:0000256" key="7">
    <source>
        <dbReference type="SAM" id="MobiDB-lite"/>
    </source>
</evidence>
<evidence type="ECO:0000313" key="10">
    <source>
        <dbReference type="Proteomes" id="UP000236333"/>
    </source>
</evidence>
<dbReference type="Proteomes" id="UP000236333">
    <property type="component" value="Unassembled WGS sequence"/>
</dbReference>
<dbReference type="AlphaFoldDB" id="A0A2J8AIP4"/>
<feature type="compositionally biased region" description="Polar residues" evidence="7">
    <location>
        <begin position="8"/>
        <end position="28"/>
    </location>
</feature>
<sequence>ASVRDRLQSNSTAQPTTQQDSKRQNGQLHTGMLPTVDVDRSGLYMGKREHPQQRSSGDGTQEGCPDVKRLRGDSAGGNRPLDSALGTCPILPSLAPMRSAFSQPLACLPAEWQPGCTVMTGRRSTRSPAPKAGRSVSLMRAASADHCSSPFSRRGSGLAAVADGNDSSTVNVIANNGSTNGDNSIGAPASGPWGANVAPESMGSADLRRLAQLAEAAAMLEEQLAPGSRGAGRGAARGPASGPGPFATSGRGVAAMEASSAAHRSGADAADHEPLPRQRTGPPPGAVPLGSGPAGSASAASGQGGSRDSARPQLFVAASAPSGGLPLRPLASLPMPMRMGESQPAFGAAALARARSSDVRQASPDPRPDAGGLGSSYRDNQDSDAVSGGSEGNDRRHLNEDGDDDGGDGSGDSGAGGSSGGGRSLTERYRAALKASAAEKRGRTPTGAGGKLDSDKQRAVRNGVCARIASITKDKLQQVYHLNIEEAARELGIGMTKLKEHCRTLGIPRWPSRKLKSMDKLIESLNERASTEPATKEVIADILAEIESFKRAIYENPCLEVEEDIKRLRQSNFKKEYQQRQVEQRNGRNGSVERLPGRPSHSSGSGDGAADDFPGAGGSALPPALGAGLGPALSCDQGSAQLMQVQLAQMQAAQSSAEQLPLHPAVWQHLAAIGGLPPQNLLMPSVLAQQLQQQQLPVEGGAL</sequence>
<dbReference type="PANTHER" id="PTHR46373">
    <property type="entry name" value="PROTEIN RKD4"/>
    <property type="match status" value="1"/>
</dbReference>
<feature type="compositionally biased region" description="Basic and acidic residues" evidence="7">
    <location>
        <begin position="265"/>
        <end position="276"/>
    </location>
</feature>